<dbReference type="Gene3D" id="2.30.30.40">
    <property type="entry name" value="SH3 Domains"/>
    <property type="match status" value="1"/>
</dbReference>
<keyword evidence="5" id="KW-1185">Reference proteome</keyword>
<dbReference type="InterPro" id="IPR001452">
    <property type="entry name" value="SH3_domain"/>
</dbReference>
<sequence length="263" mass="30897">MEEEWSEEMVTVPVEEWVEVVVEKEVVKEFVEEKRVPQVQALYNFTGQGLEVKKGEVMILLQKTNSDWWNIRKATGQDGFVPANYVKTIESRIVRKPVKKTVKVPEKQRVKSIVMKRQIVRKKKEKSPAKKSRAASLRKDIDVVELRQKNINNEYETLKHLARVRHQKLEEAKKLFSFYTECEDFENWMKEKNFLTELSASRQRVEDIDTLVDNFNKSGSTKLDTIKSHQRQIHQSSYWIQTERHLEKPTVDLNSAVGRGAPR</sequence>
<dbReference type="InterPro" id="IPR036028">
    <property type="entry name" value="SH3-like_dom_sf"/>
</dbReference>
<dbReference type="SUPFAM" id="SSF46966">
    <property type="entry name" value="Spectrin repeat"/>
    <property type="match status" value="1"/>
</dbReference>
<accession>A0ABY6JWX9</accession>
<dbReference type="SUPFAM" id="SSF50044">
    <property type="entry name" value="SH3-domain"/>
    <property type="match status" value="1"/>
</dbReference>
<evidence type="ECO:0000256" key="2">
    <source>
        <dbReference type="PROSITE-ProRule" id="PRU00192"/>
    </source>
</evidence>
<organism evidence="4 5">
    <name type="scientific">Cordylochernes scorpioides</name>
    <dbReference type="NCBI Taxonomy" id="51811"/>
    <lineage>
        <taxon>Eukaryota</taxon>
        <taxon>Metazoa</taxon>
        <taxon>Ecdysozoa</taxon>
        <taxon>Arthropoda</taxon>
        <taxon>Chelicerata</taxon>
        <taxon>Arachnida</taxon>
        <taxon>Pseudoscorpiones</taxon>
        <taxon>Cheliferoidea</taxon>
        <taxon>Chernetidae</taxon>
        <taxon>Cordylochernes</taxon>
    </lineage>
</organism>
<dbReference type="SMART" id="SM00326">
    <property type="entry name" value="SH3"/>
    <property type="match status" value="1"/>
</dbReference>
<dbReference type="PRINTS" id="PR00452">
    <property type="entry name" value="SH3DOMAIN"/>
</dbReference>
<name>A0ABY6JWX9_9ARAC</name>
<protein>
    <submittedName>
        <fullName evidence="4">SPTBN5</fullName>
    </submittedName>
</protein>
<dbReference type="CDD" id="cd00174">
    <property type="entry name" value="SH3"/>
    <property type="match status" value="1"/>
</dbReference>
<dbReference type="PROSITE" id="PS50002">
    <property type="entry name" value="SH3"/>
    <property type="match status" value="1"/>
</dbReference>
<keyword evidence="1 2" id="KW-0728">SH3 domain</keyword>
<dbReference type="Proteomes" id="UP001235939">
    <property type="component" value="Chromosome 01"/>
</dbReference>
<evidence type="ECO:0000259" key="3">
    <source>
        <dbReference type="PROSITE" id="PS50002"/>
    </source>
</evidence>
<feature type="domain" description="SH3" evidence="3">
    <location>
        <begin position="34"/>
        <end position="91"/>
    </location>
</feature>
<reference evidence="4 5" key="1">
    <citation type="submission" date="2022-01" db="EMBL/GenBank/DDBJ databases">
        <title>A chromosomal length assembly of Cordylochernes scorpioides.</title>
        <authorList>
            <person name="Zeh D."/>
            <person name="Zeh J."/>
        </authorList>
    </citation>
    <scope>NUCLEOTIDE SEQUENCE [LARGE SCALE GENOMIC DNA]</scope>
    <source>
        <strain evidence="4">IN4F17</strain>
        <tissue evidence="4">Whole Body</tissue>
    </source>
</reference>
<gene>
    <name evidence="4" type="ORF">LAZ67_1003333</name>
</gene>
<dbReference type="Gene3D" id="1.20.58.60">
    <property type="match status" value="1"/>
</dbReference>
<evidence type="ECO:0000313" key="5">
    <source>
        <dbReference type="Proteomes" id="UP001235939"/>
    </source>
</evidence>
<dbReference type="Pfam" id="PF14604">
    <property type="entry name" value="SH3_9"/>
    <property type="match status" value="1"/>
</dbReference>
<evidence type="ECO:0000256" key="1">
    <source>
        <dbReference type="ARBA" id="ARBA00022443"/>
    </source>
</evidence>
<proteinExistence type="predicted"/>
<evidence type="ECO:0000313" key="4">
    <source>
        <dbReference type="EMBL" id="UYV61084.1"/>
    </source>
</evidence>
<dbReference type="EMBL" id="CP092863">
    <property type="protein sequence ID" value="UYV61084.1"/>
    <property type="molecule type" value="Genomic_DNA"/>
</dbReference>